<proteinExistence type="predicted"/>
<reference evidence="1 2" key="1">
    <citation type="submission" date="2013-01" db="EMBL/GenBank/DDBJ databases">
        <authorList>
            <person name="Harkins D.M."/>
            <person name="Durkin A.S."/>
            <person name="Brinkac L.M."/>
            <person name="Haft D.H."/>
            <person name="Selengut J.D."/>
            <person name="Sanka R."/>
            <person name="DePew J."/>
            <person name="Purushe J."/>
            <person name="Tulsiani S.M."/>
            <person name="Graham G.C."/>
            <person name="Burns M.-A."/>
            <person name="Dohnt M.F."/>
            <person name="Smythe L.D."/>
            <person name="McKay D.B."/>
            <person name="Craig S.B."/>
            <person name="Vinetz J.M."/>
            <person name="Sutton G.G."/>
            <person name="Nierman W.C."/>
            <person name="Fouts D.E."/>
        </authorList>
    </citation>
    <scope>NUCLEOTIDE SEQUENCE [LARGE SCALE GENOMIC DNA]</scope>
    <source>
        <strain evidence="1 2">LT2116</strain>
    </source>
</reference>
<evidence type="ECO:0000313" key="1">
    <source>
        <dbReference type="EMBL" id="EMF81821.1"/>
    </source>
</evidence>
<gene>
    <name evidence="1" type="ORF">LEP1GSC188_0943</name>
</gene>
<comment type="caution">
    <text evidence="1">The sequence shown here is derived from an EMBL/GenBank/DDBJ whole genome shotgun (WGS) entry which is preliminary data.</text>
</comment>
<dbReference type="EMBL" id="AHOR02000029">
    <property type="protein sequence ID" value="EMF81821.1"/>
    <property type="molecule type" value="Genomic_DNA"/>
</dbReference>
<dbReference type="Proteomes" id="UP000011770">
    <property type="component" value="Unassembled WGS sequence"/>
</dbReference>
<evidence type="ECO:0000313" key="2">
    <source>
        <dbReference type="Proteomes" id="UP000011770"/>
    </source>
</evidence>
<organism evidence="1 2">
    <name type="scientific">Leptospira weilii serovar Topaz str. LT2116</name>
    <dbReference type="NCBI Taxonomy" id="1088540"/>
    <lineage>
        <taxon>Bacteria</taxon>
        <taxon>Pseudomonadati</taxon>
        <taxon>Spirochaetota</taxon>
        <taxon>Spirochaetia</taxon>
        <taxon>Leptospirales</taxon>
        <taxon>Leptospiraceae</taxon>
        <taxon>Leptospira</taxon>
    </lineage>
</organism>
<accession>M3GY40</accession>
<sequence>MEVLISIEAGDGDRRIFSLMEEDRLLKFFSRIDSSGTEYIIILEWIQII</sequence>
<dbReference type="AlphaFoldDB" id="M3GY40"/>
<protein>
    <submittedName>
        <fullName evidence="1">Uncharacterized protein</fullName>
    </submittedName>
</protein>
<name>M3GY40_9LEPT</name>